<sequence>MSTSSEPGALPGHRELREACAAFGLDATDARLLHHRSNAVYALPGPGAVARLSPDTALRLDRARTVITVTRWLTDQGHPVALAPLPGPQPVIVPGAVATFWPLRTAATTPTATDLAALLRELHAVPEPPFTLPRYRPLHRLREALDLDTGREHPVLPIAEHRWLTDRAGELIDAYQGADFPLGHGLVHADAHLENLVPTAAGWTLIDWDHACHGPRELDLLTAAPDHFHTPEPDRLAFSAAYGHTLTDWPHWTVLRDIAELHSLASYIRLAPGKPTAATELATRLRSLRTGDRATRWHAVS</sequence>
<evidence type="ECO:0000313" key="2">
    <source>
        <dbReference type="EMBL" id="PPK66211.1"/>
    </source>
</evidence>
<dbReference type="Proteomes" id="UP000239203">
    <property type="component" value="Unassembled WGS sequence"/>
</dbReference>
<comment type="caution">
    <text evidence="2">The sequence shown here is derived from an EMBL/GenBank/DDBJ whole genome shotgun (WGS) entry which is preliminary data.</text>
</comment>
<feature type="domain" description="Aminoglycoside phosphotransferase" evidence="1">
    <location>
        <begin position="36"/>
        <end position="252"/>
    </location>
</feature>
<reference evidence="2 3" key="1">
    <citation type="submission" date="2018-02" db="EMBL/GenBank/DDBJ databases">
        <title>Genomic Encyclopedia of Archaeal and Bacterial Type Strains, Phase II (KMG-II): from individual species to whole genera.</title>
        <authorList>
            <person name="Goeker M."/>
        </authorList>
    </citation>
    <scope>NUCLEOTIDE SEQUENCE [LARGE SCALE GENOMIC DNA]</scope>
    <source>
        <strain evidence="2 3">YU 961-1</strain>
    </source>
</reference>
<dbReference type="SUPFAM" id="SSF56112">
    <property type="entry name" value="Protein kinase-like (PK-like)"/>
    <property type="match status" value="1"/>
</dbReference>
<proteinExistence type="predicted"/>
<name>A0A2S6GM38_9PSEU</name>
<keyword evidence="3" id="KW-1185">Reference proteome</keyword>
<accession>A0A2S6GM38</accession>
<dbReference type="EMBL" id="PTIX01000011">
    <property type="protein sequence ID" value="PPK66211.1"/>
    <property type="molecule type" value="Genomic_DNA"/>
</dbReference>
<organism evidence="2 3">
    <name type="scientific">Actinokineospora auranticolor</name>
    <dbReference type="NCBI Taxonomy" id="155976"/>
    <lineage>
        <taxon>Bacteria</taxon>
        <taxon>Bacillati</taxon>
        <taxon>Actinomycetota</taxon>
        <taxon>Actinomycetes</taxon>
        <taxon>Pseudonocardiales</taxon>
        <taxon>Pseudonocardiaceae</taxon>
        <taxon>Actinokineospora</taxon>
    </lineage>
</organism>
<dbReference type="AlphaFoldDB" id="A0A2S6GM38"/>
<gene>
    <name evidence="2" type="ORF">CLV40_111175</name>
</gene>
<dbReference type="Gene3D" id="1.10.510.10">
    <property type="entry name" value="Transferase(Phosphotransferase) domain 1"/>
    <property type="match status" value="1"/>
</dbReference>
<evidence type="ECO:0000313" key="3">
    <source>
        <dbReference type="Proteomes" id="UP000239203"/>
    </source>
</evidence>
<dbReference type="Pfam" id="PF01636">
    <property type="entry name" value="APH"/>
    <property type="match status" value="1"/>
</dbReference>
<protein>
    <recommendedName>
        <fullName evidence="1">Aminoglycoside phosphotransferase domain-containing protein</fullName>
    </recommendedName>
</protein>
<dbReference type="InterPro" id="IPR002575">
    <property type="entry name" value="Aminoglycoside_PTrfase"/>
</dbReference>
<dbReference type="RefSeq" id="WP_219824054.1">
    <property type="nucleotide sequence ID" value="NZ_CP154825.1"/>
</dbReference>
<dbReference type="InterPro" id="IPR011009">
    <property type="entry name" value="Kinase-like_dom_sf"/>
</dbReference>
<evidence type="ECO:0000259" key="1">
    <source>
        <dbReference type="Pfam" id="PF01636"/>
    </source>
</evidence>